<keyword evidence="7" id="KW-1185">Reference proteome</keyword>
<keyword evidence="2" id="KW-0964">Secreted</keyword>
<proteinExistence type="predicted"/>
<evidence type="ECO:0000256" key="1">
    <source>
        <dbReference type="ARBA" id="ARBA00004613"/>
    </source>
</evidence>
<evidence type="ECO:0000259" key="5">
    <source>
        <dbReference type="Pfam" id="PF06607"/>
    </source>
</evidence>
<reference evidence="6 7" key="1">
    <citation type="submission" date="2021-06" db="EMBL/GenBank/DDBJ databases">
        <title>Caerostris extrusa draft genome.</title>
        <authorList>
            <person name="Kono N."/>
            <person name="Arakawa K."/>
        </authorList>
    </citation>
    <scope>NUCLEOTIDE SEQUENCE [LARGE SCALE GENOMIC DNA]</scope>
</reference>
<dbReference type="GO" id="GO:0005576">
    <property type="term" value="C:extracellular region"/>
    <property type="evidence" value="ECO:0007669"/>
    <property type="project" value="UniProtKB-SubCell"/>
</dbReference>
<dbReference type="Pfam" id="PF06607">
    <property type="entry name" value="Prokineticin"/>
    <property type="match status" value="1"/>
</dbReference>
<comment type="subcellular location">
    <subcellularLocation>
        <location evidence="1">Secreted</location>
    </subcellularLocation>
</comment>
<feature type="signal peptide" evidence="4">
    <location>
        <begin position="1"/>
        <end position="20"/>
    </location>
</feature>
<dbReference type="InterPro" id="IPR023569">
    <property type="entry name" value="Prokineticin_domain"/>
</dbReference>
<evidence type="ECO:0000256" key="4">
    <source>
        <dbReference type="SAM" id="SignalP"/>
    </source>
</evidence>
<dbReference type="AlphaFoldDB" id="A0AAV4PL53"/>
<name>A0AAV4PL53_CAEEX</name>
<evidence type="ECO:0000256" key="3">
    <source>
        <dbReference type="ARBA" id="ARBA00023157"/>
    </source>
</evidence>
<comment type="caution">
    <text evidence="6">The sequence shown here is derived from an EMBL/GenBank/DDBJ whole genome shotgun (WGS) entry which is preliminary data.</text>
</comment>
<evidence type="ECO:0000313" key="7">
    <source>
        <dbReference type="Proteomes" id="UP001054945"/>
    </source>
</evidence>
<dbReference type="Proteomes" id="UP001054945">
    <property type="component" value="Unassembled WGS sequence"/>
</dbReference>
<evidence type="ECO:0000256" key="2">
    <source>
        <dbReference type="ARBA" id="ARBA00022525"/>
    </source>
</evidence>
<dbReference type="EMBL" id="BPLR01004666">
    <property type="protein sequence ID" value="GIX96599.1"/>
    <property type="molecule type" value="Genomic_DNA"/>
</dbReference>
<keyword evidence="4" id="KW-0732">Signal</keyword>
<evidence type="ECO:0000313" key="6">
    <source>
        <dbReference type="EMBL" id="GIX96599.1"/>
    </source>
</evidence>
<organism evidence="6 7">
    <name type="scientific">Caerostris extrusa</name>
    <name type="common">Bark spider</name>
    <name type="synonym">Caerostris bankana</name>
    <dbReference type="NCBI Taxonomy" id="172846"/>
    <lineage>
        <taxon>Eukaryota</taxon>
        <taxon>Metazoa</taxon>
        <taxon>Ecdysozoa</taxon>
        <taxon>Arthropoda</taxon>
        <taxon>Chelicerata</taxon>
        <taxon>Arachnida</taxon>
        <taxon>Araneae</taxon>
        <taxon>Araneomorphae</taxon>
        <taxon>Entelegynae</taxon>
        <taxon>Araneoidea</taxon>
        <taxon>Araneidae</taxon>
        <taxon>Caerostris</taxon>
    </lineage>
</organism>
<sequence length="106" mass="11797">MSGFHVCLILLPLVFSCAMADGMRSCITDESCEEGECCISMAFLRGFCHTLGDEGDHCIKEPAKTEYGNKNLFGCPCKQDFKCIPEIIHEEDGKTIMKNFSCKKTD</sequence>
<keyword evidence="3" id="KW-1015">Disulfide bond</keyword>
<protein>
    <submittedName>
        <fullName evidence="6">Prokineticin domain-containing protein</fullName>
    </submittedName>
</protein>
<dbReference type="Gene3D" id="2.10.80.10">
    <property type="entry name" value="Lipase, subunit A"/>
    <property type="match status" value="1"/>
</dbReference>
<feature type="domain" description="Prokineticin" evidence="5">
    <location>
        <begin position="6"/>
        <end position="84"/>
    </location>
</feature>
<accession>A0AAV4PL53</accession>
<gene>
    <name evidence="6" type="primary">AVEN_261270_1</name>
    <name evidence="6" type="ORF">CEXT_608121</name>
</gene>
<feature type="chain" id="PRO_5043898820" evidence="4">
    <location>
        <begin position="21"/>
        <end position="106"/>
    </location>
</feature>